<name>A0A084UBJ6_9HYPH</name>
<comment type="caution">
    <text evidence="1">The sequence shown here is derived from an EMBL/GenBank/DDBJ whole genome shotgun (WGS) entry which is preliminary data.</text>
</comment>
<dbReference type="EMBL" id="JMQM01000001">
    <property type="protein sequence ID" value="KFB10332.1"/>
    <property type="molecule type" value="Genomic_DNA"/>
</dbReference>
<dbReference type="STRING" id="472175.EL18_01363"/>
<sequence>MANAERGAVALEAGGKVYSLRFSTNAICEVEDHFGKPIMKIVEDLQDETNVSMKMVRALVWGALLEEHPAIQPSQAGYLLDEVGVPVMTEKIGLALQRFFPEAEGKANPPKAKAG</sequence>
<evidence type="ECO:0008006" key="3">
    <source>
        <dbReference type="Google" id="ProtNLM"/>
    </source>
</evidence>
<organism evidence="1 2">
    <name type="scientific">Nitratireductor basaltis</name>
    <dbReference type="NCBI Taxonomy" id="472175"/>
    <lineage>
        <taxon>Bacteria</taxon>
        <taxon>Pseudomonadati</taxon>
        <taxon>Pseudomonadota</taxon>
        <taxon>Alphaproteobacteria</taxon>
        <taxon>Hyphomicrobiales</taxon>
        <taxon>Phyllobacteriaceae</taxon>
        <taxon>Nitratireductor</taxon>
    </lineage>
</organism>
<dbReference type="RefSeq" id="WP_036481021.1">
    <property type="nucleotide sequence ID" value="NZ_JMQM01000001.1"/>
</dbReference>
<protein>
    <recommendedName>
        <fullName evidence="3">Phage tail tube protein, GTA-gp10</fullName>
    </recommendedName>
</protein>
<dbReference type="AlphaFoldDB" id="A0A084UBJ6"/>
<proteinExistence type="predicted"/>
<gene>
    <name evidence="1" type="ORF">EL18_01363</name>
</gene>
<keyword evidence="2" id="KW-1185">Reference proteome</keyword>
<evidence type="ECO:0000313" key="1">
    <source>
        <dbReference type="EMBL" id="KFB10332.1"/>
    </source>
</evidence>
<accession>A0A084UBJ6</accession>
<dbReference type="eggNOG" id="ENOG5030Z3X">
    <property type="taxonomic scope" value="Bacteria"/>
</dbReference>
<dbReference type="OrthoDB" id="7473872at2"/>
<evidence type="ECO:0000313" key="2">
    <source>
        <dbReference type="Proteomes" id="UP000053675"/>
    </source>
</evidence>
<dbReference type="Proteomes" id="UP000053675">
    <property type="component" value="Unassembled WGS sequence"/>
</dbReference>
<reference evidence="1 2" key="1">
    <citation type="submission" date="2014-05" db="EMBL/GenBank/DDBJ databases">
        <title>Draft Genome Sequence of Nitratireductor basaltis Strain UMTGB225, A Marine Bacterium Isolated from Green Barrel Tunicate.</title>
        <authorList>
            <person name="Gan H.Y."/>
        </authorList>
    </citation>
    <scope>NUCLEOTIDE SEQUENCE [LARGE SCALE GENOMIC DNA]</scope>
    <source>
        <strain evidence="1 2">UMTGB225</strain>
    </source>
</reference>
<dbReference type="PATRIC" id="fig|472175.3.peg.1377"/>